<dbReference type="SUPFAM" id="SSF48239">
    <property type="entry name" value="Terpenoid cyclases/Protein prenyltransferases"/>
    <property type="match status" value="1"/>
</dbReference>
<dbReference type="InterPro" id="IPR008930">
    <property type="entry name" value="Terpenoid_cyclase/PrenylTrfase"/>
</dbReference>
<feature type="domain" description="Bacterial alpha-2-macroglobulin MG10" evidence="1">
    <location>
        <begin position="449"/>
        <end position="547"/>
    </location>
</feature>
<dbReference type="PANTHER" id="PTHR40094:SF1">
    <property type="entry name" value="UBIQUITIN DOMAIN-CONTAINING PROTEIN"/>
    <property type="match status" value="1"/>
</dbReference>
<dbReference type="AlphaFoldDB" id="A0A645B3L8"/>
<protein>
    <recommendedName>
        <fullName evidence="1">Bacterial alpha-2-macroglobulin MG10 domain-containing protein</fullName>
    </recommendedName>
</protein>
<dbReference type="InterPro" id="IPR041246">
    <property type="entry name" value="Bact_MG10"/>
</dbReference>
<dbReference type="GO" id="GO:0004866">
    <property type="term" value="F:endopeptidase inhibitor activity"/>
    <property type="evidence" value="ECO:0007669"/>
    <property type="project" value="TreeGrafter"/>
</dbReference>
<proteinExistence type="predicted"/>
<dbReference type="EMBL" id="VSSQ01017583">
    <property type="protein sequence ID" value="MPM60019.1"/>
    <property type="molecule type" value="Genomic_DNA"/>
</dbReference>
<gene>
    <name evidence="2" type="ORF">SDC9_106866</name>
</gene>
<dbReference type="InterPro" id="IPR051802">
    <property type="entry name" value="YfhM-like"/>
</dbReference>
<dbReference type="Gene3D" id="1.50.10.20">
    <property type="match status" value="1"/>
</dbReference>
<evidence type="ECO:0000313" key="2">
    <source>
        <dbReference type="EMBL" id="MPM60019.1"/>
    </source>
</evidence>
<accession>A0A645B3L8</accession>
<dbReference type="Pfam" id="PF17973">
    <property type="entry name" value="bMG10"/>
    <property type="match status" value="1"/>
</dbReference>
<evidence type="ECO:0000259" key="1">
    <source>
        <dbReference type="Pfam" id="PF17973"/>
    </source>
</evidence>
<name>A0A645B3L8_9ZZZZ</name>
<sequence>MFLTEGDSCEITGKTLNYSGDSAEVQRVFEAEGKEIILGESAVKNIIVDTIPIVANDSVRVRYQVNRSDGYFDGEVREIPVFTQGIKKAEGAFWVLENDTMFNISVDSSLSECTIYASANAVDILQTELGNIINYRFDCNEQIASKLMALLTENKIAGFRNEEAKNDCEIKKLIRLLSDNQNSDGSWGWWKNSASETWITLHVISALMEARKQQYEIPDLSFATNNLIWKAGNTEDFNVKVQILKFLFQMNVYLDYRKYIAEDNLKKTSNLKEMLQLSALKQLIGIPFSMDTLLKFRQTTMFGNVYYSDDSKETVENSDVQNTLLMYGILKSDTTDHSKELSLMRNYFLEKRSAASWQNTYESIRIIETILPDMLDSGKEIIQPALILSGDTNLRISEFPFTATLKPDCKISVSKTGTYPVYFTCYRKQIVRNPQATENDFRISTFFENDSTGTLKAGREIVLNVQVSVQKDAEYVMIRIPVPGGCSYASKSGNVSFESHREYFRNETDIFCQYLPKGTYTFKVKILPRFSGSYHLNPASIELMYFPVFSANNEMKKVKVE</sequence>
<organism evidence="2">
    <name type="scientific">bioreactor metagenome</name>
    <dbReference type="NCBI Taxonomy" id="1076179"/>
    <lineage>
        <taxon>unclassified sequences</taxon>
        <taxon>metagenomes</taxon>
        <taxon>ecological metagenomes</taxon>
    </lineage>
</organism>
<dbReference type="PANTHER" id="PTHR40094">
    <property type="entry name" value="ALPHA-2-MACROGLOBULIN HOMOLOG"/>
    <property type="match status" value="1"/>
</dbReference>
<comment type="caution">
    <text evidence="2">The sequence shown here is derived from an EMBL/GenBank/DDBJ whole genome shotgun (WGS) entry which is preliminary data.</text>
</comment>
<reference evidence="2" key="1">
    <citation type="submission" date="2019-08" db="EMBL/GenBank/DDBJ databases">
        <authorList>
            <person name="Kucharzyk K."/>
            <person name="Murdoch R.W."/>
            <person name="Higgins S."/>
            <person name="Loffler F."/>
        </authorList>
    </citation>
    <scope>NUCLEOTIDE SEQUENCE</scope>
</reference>